<organism evidence="1">
    <name type="scientific">uncultured Caudovirales phage</name>
    <dbReference type="NCBI Taxonomy" id="2100421"/>
    <lineage>
        <taxon>Viruses</taxon>
        <taxon>Duplodnaviria</taxon>
        <taxon>Heunggongvirae</taxon>
        <taxon>Uroviricota</taxon>
        <taxon>Caudoviricetes</taxon>
        <taxon>Peduoviridae</taxon>
        <taxon>Maltschvirus</taxon>
        <taxon>Maltschvirus maltsch</taxon>
    </lineage>
</organism>
<sequence>MSASNAKQLEFPIWVKGTIDGEAVNIPFISGGDVQHYLESLDWATNRYLLSIDLTIYTYGEEVQKIQFKPKGH</sequence>
<evidence type="ECO:0000313" key="1">
    <source>
        <dbReference type="EMBL" id="CAB4217359.1"/>
    </source>
</evidence>
<proteinExistence type="predicted"/>
<name>A0A6J5SQ22_9CAUD</name>
<protein>
    <submittedName>
        <fullName evidence="1">Uncharacterized protein</fullName>
    </submittedName>
</protein>
<dbReference type="EMBL" id="LR797443">
    <property type="protein sequence ID" value="CAB4217359.1"/>
    <property type="molecule type" value="Genomic_DNA"/>
</dbReference>
<gene>
    <name evidence="1" type="ORF">UFOVP1590_41</name>
</gene>
<accession>A0A6J5SQ22</accession>
<reference evidence="1" key="1">
    <citation type="submission" date="2020-05" db="EMBL/GenBank/DDBJ databases">
        <authorList>
            <person name="Chiriac C."/>
            <person name="Salcher M."/>
            <person name="Ghai R."/>
            <person name="Kavagutti S V."/>
        </authorList>
    </citation>
    <scope>NUCLEOTIDE SEQUENCE</scope>
</reference>